<feature type="transmembrane region" description="Helical" evidence="1">
    <location>
        <begin position="279"/>
        <end position="300"/>
    </location>
</feature>
<dbReference type="EMBL" id="JMKJ01000590">
    <property type="protein sequence ID" value="KGG50249.1"/>
    <property type="molecule type" value="Genomic_DNA"/>
</dbReference>
<keyword evidence="1" id="KW-1133">Transmembrane helix</keyword>
<keyword evidence="3" id="KW-1185">Reference proteome</keyword>
<proteinExistence type="predicted"/>
<reference evidence="2 3" key="1">
    <citation type="submission" date="2014-04" db="EMBL/GenBank/DDBJ databases">
        <title>A new species of microsporidia sheds light on the evolution of extreme parasitism.</title>
        <authorList>
            <person name="Haag K.L."/>
            <person name="James T.Y."/>
            <person name="Larsson R."/>
            <person name="Schaer T.M."/>
            <person name="Refardt D."/>
            <person name="Pombert J.-F."/>
            <person name="Ebert D."/>
        </authorList>
    </citation>
    <scope>NUCLEOTIDE SEQUENCE [LARGE SCALE GENOMIC DNA]</scope>
    <source>
        <strain evidence="2 3">UGP3</strain>
        <tissue evidence="2">Spores</tissue>
    </source>
</reference>
<dbReference type="AlphaFoldDB" id="A0A098VN68"/>
<dbReference type="GeneID" id="25260857"/>
<name>A0A098VN68_9MICR</name>
<dbReference type="Proteomes" id="UP000029725">
    <property type="component" value="Unassembled WGS sequence"/>
</dbReference>
<accession>A0A098VN68</accession>
<protein>
    <submittedName>
        <fullName evidence="2">Uncharacterized protein</fullName>
    </submittedName>
</protein>
<evidence type="ECO:0000256" key="1">
    <source>
        <dbReference type="SAM" id="Phobius"/>
    </source>
</evidence>
<evidence type="ECO:0000313" key="3">
    <source>
        <dbReference type="Proteomes" id="UP000029725"/>
    </source>
</evidence>
<keyword evidence="1" id="KW-0472">Membrane</keyword>
<dbReference type="HOGENOM" id="CLU_630190_0_0_1"/>
<comment type="caution">
    <text evidence="2">The sequence shown here is derived from an EMBL/GenBank/DDBJ whole genome shotgun (WGS) entry which is preliminary data.</text>
</comment>
<keyword evidence="1" id="KW-0812">Transmembrane</keyword>
<gene>
    <name evidence="2" type="ORF">DI09_7p280</name>
</gene>
<dbReference type="VEuPathDB" id="MicrosporidiaDB:DI09_7p280"/>
<sequence length="435" mass="49824">MSITVKSFISPDLQDPERLNAIKSWASSIKNANAIDCVVIFDVWTSSDVELFKQALENIYPVSVTIPIQASMYLFQKWSYGSGILIFLQEKCKFDHRPFIWGPEKDMQYSRSLAVLEINSVKLVIFQSIRKFSNSQKPSIIDCSSRMLIDFEAASIMTSMELMGRSVLIANLPGSTLQDVNSCLSLWRFSSRLNLNPFIGEKSDTTIFYPKKNYEVSKGNQDKDPYVITFSGNTSSFDGKNSFFDTGYKDPIVQKQNIDLFSRDVDILNSRLVEMKSDVGYIFIKILVAFAVAYFLKYVFIKTFSYFSRHLRQKTGIFARNKDFLLNSCNFVVDFFQNAYVRKSALKLSNLWLEYAFVSGIRSAIEGETLPSSLVAKIYHSGLFSFEHKSSQYLTYPFFVYDLFSAAQIYCRPQNYFSGVYRGTWALPGECYFCA</sequence>
<dbReference type="RefSeq" id="XP_013236676.1">
    <property type="nucleotide sequence ID" value="XM_013381222.1"/>
</dbReference>
<organism evidence="2 3">
    <name type="scientific">Mitosporidium daphniae</name>
    <dbReference type="NCBI Taxonomy" id="1485682"/>
    <lineage>
        <taxon>Eukaryota</taxon>
        <taxon>Fungi</taxon>
        <taxon>Fungi incertae sedis</taxon>
        <taxon>Microsporidia</taxon>
        <taxon>Mitosporidium</taxon>
    </lineage>
</organism>
<evidence type="ECO:0000313" key="2">
    <source>
        <dbReference type="EMBL" id="KGG50249.1"/>
    </source>
</evidence>